<evidence type="ECO:0000313" key="2">
    <source>
        <dbReference type="EMBL" id="SEM86982.1"/>
    </source>
</evidence>
<protein>
    <recommendedName>
        <fullName evidence="4">Mu-like prophage major head subunit gpT</fullName>
    </recommendedName>
</protein>
<dbReference type="EMBL" id="FOCE01000002">
    <property type="protein sequence ID" value="SEM86982.1"/>
    <property type="molecule type" value="Genomic_DNA"/>
</dbReference>
<dbReference type="Proteomes" id="UP000198761">
    <property type="component" value="Unassembled WGS sequence"/>
</dbReference>
<evidence type="ECO:0008006" key="4">
    <source>
        <dbReference type="Google" id="ProtNLM"/>
    </source>
</evidence>
<evidence type="ECO:0000313" key="3">
    <source>
        <dbReference type="Proteomes" id="UP000198761"/>
    </source>
</evidence>
<keyword evidence="3" id="KW-1185">Reference proteome</keyword>
<dbReference type="AlphaFoldDB" id="A0A1H8BW29"/>
<proteinExistence type="predicted"/>
<organism evidence="2 3">
    <name type="scientific">Gemmobacter aquatilis</name>
    <dbReference type="NCBI Taxonomy" id="933059"/>
    <lineage>
        <taxon>Bacteria</taxon>
        <taxon>Pseudomonadati</taxon>
        <taxon>Pseudomonadota</taxon>
        <taxon>Alphaproteobacteria</taxon>
        <taxon>Rhodobacterales</taxon>
        <taxon>Paracoccaceae</taxon>
        <taxon>Gemmobacter</taxon>
    </lineage>
</organism>
<sequence length="211" mass="23018">MAGRRSAAQTGTASPRADRWAGTETTAQRAAEPMADAISEVLQRSTGEEDGRNGPWTAPTFWQTNAHEAHRVHGDLHPVLRGDPVMRSRTDLDGKTLIDARPLYLLVGPALETDAEKLLTSINATTAEDVNPFGGKLRLLVEPRLGDSVDWYLFADPARLPCIAHAYLAGAQGVQIQRQEAWNTLGLSFRAFLDFGAAWTDWRGAQKMLGA</sequence>
<feature type="region of interest" description="Disordered" evidence="1">
    <location>
        <begin position="1"/>
        <end position="33"/>
    </location>
</feature>
<dbReference type="STRING" id="933059.SAMN04488103_102296"/>
<name>A0A1H8BW29_9RHOB</name>
<evidence type="ECO:0000256" key="1">
    <source>
        <dbReference type="SAM" id="MobiDB-lite"/>
    </source>
</evidence>
<accession>A0A1H8BW29</accession>
<gene>
    <name evidence="2" type="ORF">SAMN04488103_102296</name>
</gene>
<reference evidence="2 3" key="1">
    <citation type="submission" date="2016-10" db="EMBL/GenBank/DDBJ databases">
        <authorList>
            <person name="de Groot N.N."/>
        </authorList>
    </citation>
    <scope>NUCLEOTIDE SEQUENCE [LARGE SCALE GENOMIC DNA]</scope>
    <source>
        <strain evidence="2 3">DSM 3857</strain>
    </source>
</reference>
<dbReference type="Pfam" id="PF25209">
    <property type="entry name" value="Phage_capsid_4"/>
    <property type="match status" value="1"/>
</dbReference>